<reference evidence="2" key="2">
    <citation type="submission" date="2021-02" db="EMBL/GenBank/DDBJ databases">
        <title>Aspergillus luchuensis mut. kawachii IFO 4304 genome sequence.</title>
        <authorList>
            <person name="Mori K."/>
            <person name="Kadooka C."/>
            <person name="Goto M."/>
            <person name="Futagami T."/>
        </authorList>
    </citation>
    <scope>NUCLEOTIDE SEQUENCE</scope>
    <source>
        <strain evidence="2">IFO 4308</strain>
    </source>
</reference>
<keyword evidence="1" id="KW-1133">Transmembrane helix</keyword>
<protein>
    <submittedName>
        <fullName evidence="2">Uncharacterized protein</fullName>
    </submittedName>
</protein>
<proteinExistence type="predicted"/>
<dbReference type="EMBL" id="AP024426">
    <property type="protein sequence ID" value="BCR96059.1"/>
    <property type="molecule type" value="Genomic_DNA"/>
</dbReference>
<keyword evidence="3" id="KW-1185">Reference proteome</keyword>
<name>A0A7R7W482_ASPKA</name>
<evidence type="ECO:0000313" key="3">
    <source>
        <dbReference type="Proteomes" id="UP000661280"/>
    </source>
</evidence>
<evidence type="ECO:0000256" key="1">
    <source>
        <dbReference type="SAM" id="Phobius"/>
    </source>
</evidence>
<dbReference type="GeneID" id="64957384"/>
<feature type="transmembrane region" description="Helical" evidence="1">
    <location>
        <begin position="64"/>
        <end position="86"/>
    </location>
</feature>
<keyword evidence="1" id="KW-0812">Transmembrane</keyword>
<accession>A0A7R7W482</accession>
<dbReference type="AlphaFoldDB" id="A0A7R7W482"/>
<gene>
    <name evidence="2" type="ORF">AKAW2_20999S</name>
</gene>
<organism evidence="2 3">
    <name type="scientific">Aspergillus kawachii</name>
    <name type="common">White koji mold</name>
    <name type="synonym">Aspergillus awamori var. kawachi</name>
    <dbReference type="NCBI Taxonomy" id="1069201"/>
    <lineage>
        <taxon>Eukaryota</taxon>
        <taxon>Fungi</taxon>
        <taxon>Dikarya</taxon>
        <taxon>Ascomycota</taxon>
        <taxon>Pezizomycotina</taxon>
        <taxon>Eurotiomycetes</taxon>
        <taxon>Eurotiomycetidae</taxon>
        <taxon>Eurotiales</taxon>
        <taxon>Aspergillaceae</taxon>
        <taxon>Aspergillus</taxon>
        <taxon>Aspergillus subgen. Circumdati</taxon>
    </lineage>
</organism>
<reference evidence="2" key="1">
    <citation type="submission" date="2021-01" db="EMBL/GenBank/DDBJ databases">
        <authorList>
            <consortium name="Aspergillus luchuensis mut. kawachii IFO 4304 genome sequencing consortium"/>
            <person name="Kazuki M."/>
            <person name="Futagami T."/>
        </authorList>
    </citation>
    <scope>NUCLEOTIDE SEQUENCE</scope>
    <source>
        <strain evidence="2">IFO 4308</strain>
    </source>
</reference>
<dbReference type="OrthoDB" id="10625131at2759"/>
<dbReference type="Proteomes" id="UP000661280">
    <property type="component" value="Chromosome 2"/>
</dbReference>
<keyword evidence="1" id="KW-0472">Membrane</keyword>
<dbReference type="KEGG" id="aluc:AKAW2_20999S"/>
<feature type="transmembrane region" description="Helical" evidence="1">
    <location>
        <begin position="38"/>
        <end position="58"/>
    </location>
</feature>
<dbReference type="RefSeq" id="XP_041539825.1">
    <property type="nucleotide sequence ID" value="XM_041685775.1"/>
</dbReference>
<evidence type="ECO:0000313" key="2">
    <source>
        <dbReference type="EMBL" id="BCR96059.1"/>
    </source>
</evidence>
<sequence length="105" mass="11604">MNGSPQLLQAARFTRSNQKAMCVARHTSSLSTNSFPRFCCFLLSVVGINSLSFFLLFQLQPVDIIIIVQASLAVSLLIPQFQLLLFQSKSRPSRTLAGRLTQTTA</sequence>